<evidence type="ECO:0000259" key="5">
    <source>
        <dbReference type="PROSITE" id="PS50045"/>
    </source>
</evidence>
<dbReference type="InterPro" id="IPR000014">
    <property type="entry name" value="PAS"/>
</dbReference>
<evidence type="ECO:0000313" key="8">
    <source>
        <dbReference type="Proteomes" id="UP000323521"/>
    </source>
</evidence>
<dbReference type="Pfam" id="PF00158">
    <property type="entry name" value="Sigma54_activat"/>
    <property type="match status" value="1"/>
</dbReference>
<dbReference type="InterPro" id="IPR002197">
    <property type="entry name" value="HTH_Fis"/>
</dbReference>
<dbReference type="InterPro" id="IPR025943">
    <property type="entry name" value="Sigma_54_int_dom_ATP-bd_2"/>
</dbReference>
<dbReference type="AlphaFoldDB" id="A0A3G1L234"/>
<evidence type="ECO:0000256" key="2">
    <source>
        <dbReference type="ARBA" id="ARBA00022840"/>
    </source>
</evidence>
<dbReference type="Gene3D" id="3.30.450.20">
    <property type="entry name" value="PAS domain"/>
    <property type="match status" value="1"/>
</dbReference>
<dbReference type="PROSITE" id="PS00675">
    <property type="entry name" value="SIGMA54_INTERACT_1"/>
    <property type="match status" value="1"/>
</dbReference>
<dbReference type="Gene3D" id="3.40.50.300">
    <property type="entry name" value="P-loop containing nucleotide triphosphate hydrolases"/>
    <property type="match status" value="1"/>
</dbReference>
<dbReference type="InterPro" id="IPR035965">
    <property type="entry name" value="PAS-like_dom_sf"/>
</dbReference>
<keyword evidence="1" id="KW-0547">Nucleotide-binding</keyword>
<dbReference type="GO" id="GO:0006355">
    <property type="term" value="P:regulation of DNA-templated transcription"/>
    <property type="evidence" value="ECO:0007669"/>
    <property type="project" value="InterPro"/>
</dbReference>
<feature type="domain" description="PAS" evidence="6">
    <location>
        <begin position="4"/>
        <end position="57"/>
    </location>
</feature>
<dbReference type="Gene3D" id="1.10.10.60">
    <property type="entry name" value="Homeodomain-like"/>
    <property type="match status" value="1"/>
</dbReference>
<dbReference type="InterPro" id="IPR002078">
    <property type="entry name" value="Sigma_54_int"/>
</dbReference>
<keyword evidence="8" id="KW-1185">Reference proteome</keyword>
<dbReference type="InterPro" id="IPR058031">
    <property type="entry name" value="AAA_lid_NorR"/>
</dbReference>
<reference evidence="7 8" key="1">
    <citation type="submission" date="2016-10" db="EMBL/GenBank/DDBJ databases">
        <title>Complete Genome Sequence of Peptococcaceae strain DCMF.</title>
        <authorList>
            <person name="Edwards R.J."/>
            <person name="Holland S.I."/>
            <person name="Deshpande N.P."/>
            <person name="Wong Y.K."/>
            <person name="Ertan H."/>
            <person name="Manefield M."/>
            <person name="Russell T.L."/>
            <person name="Lee M.J."/>
        </authorList>
    </citation>
    <scope>NUCLEOTIDE SEQUENCE [LARGE SCALE GENOMIC DNA]</scope>
    <source>
        <strain evidence="7 8">DCMF</strain>
    </source>
</reference>
<accession>A0A3G1L234</accession>
<dbReference type="SUPFAM" id="SSF46689">
    <property type="entry name" value="Homeodomain-like"/>
    <property type="match status" value="1"/>
</dbReference>
<dbReference type="Gene3D" id="1.10.8.60">
    <property type="match status" value="1"/>
</dbReference>
<keyword evidence="4" id="KW-0804">Transcription</keyword>
<keyword evidence="3" id="KW-0805">Transcription regulation</keyword>
<organism evidence="7 8">
    <name type="scientific">Formimonas warabiya</name>
    <dbReference type="NCBI Taxonomy" id="1761012"/>
    <lineage>
        <taxon>Bacteria</taxon>
        <taxon>Bacillati</taxon>
        <taxon>Bacillota</taxon>
        <taxon>Clostridia</taxon>
        <taxon>Eubacteriales</taxon>
        <taxon>Peptococcaceae</taxon>
        <taxon>Candidatus Formimonas</taxon>
    </lineage>
</organism>
<dbReference type="CDD" id="cd00009">
    <property type="entry name" value="AAA"/>
    <property type="match status" value="1"/>
</dbReference>
<keyword evidence="2" id="KW-0067">ATP-binding</keyword>
<proteinExistence type="predicted"/>
<dbReference type="InterPro" id="IPR009057">
    <property type="entry name" value="Homeodomain-like_sf"/>
</dbReference>
<evidence type="ECO:0000256" key="4">
    <source>
        <dbReference type="ARBA" id="ARBA00023163"/>
    </source>
</evidence>
<dbReference type="Proteomes" id="UP000323521">
    <property type="component" value="Chromosome"/>
</dbReference>
<protein>
    <recommendedName>
        <fullName evidence="9">PAS domain S-box protein</fullName>
    </recommendedName>
</protein>
<dbReference type="Pfam" id="PF02954">
    <property type="entry name" value="HTH_8"/>
    <property type="match status" value="1"/>
</dbReference>
<dbReference type="FunFam" id="3.40.50.300:FF:000006">
    <property type="entry name" value="DNA-binding transcriptional regulator NtrC"/>
    <property type="match status" value="1"/>
</dbReference>
<dbReference type="CDD" id="cd00130">
    <property type="entry name" value="PAS"/>
    <property type="match status" value="1"/>
</dbReference>
<dbReference type="PANTHER" id="PTHR32071:SF74">
    <property type="entry name" value="TRANSCRIPTIONAL ACTIVATOR ROCR"/>
    <property type="match status" value="1"/>
</dbReference>
<dbReference type="Pfam" id="PF13426">
    <property type="entry name" value="PAS_9"/>
    <property type="match status" value="1"/>
</dbReference>
<dbReference type="PRINTS" id="PR01590">
    <property type="entry name" value="HTHFIS"/>
</dbReference>
<dbReference type="PROSITE" id="PS50112">
    <property type="entry name" value="PAS"/>
    <property type="match status" value="1"/>
</dbReference>
<dbReference type="SUPFAM" id="SSF52540">
    <property type="entry name" value="P-loop containing nucleoside triphosphate hydrolases"/>
    <property type="match status" value="1"/>
</dbReference>
<dbReference type="Pfam" id="PF25601">
    <property type="entry name" value="AAA_lid_14"/>
    <property type="match status" value="1"/>
</dbReference>
<evidence type="ECO:0008006" key="9">
    <source>
        <dbReference type="Google" id="ProtNLM"/>
    </source>
</evidence>
<sequence length="469" mass="53399">MEKESYCYSTILNTINEGVILSNPKGYITFYNKQIQKFEGLDAANVVGRHMTEVYNITEEVSEHLSILKTKKPIIDRYQKFLTADNRELYSIGSSYPIYKNGEIIALFTVCRNLTKIQELLNKTMQVQEKALGNTYIEDMGNNTRFQLGDIVTNSSVMLEVLEKARKAALVNAPVLVWGETGTGKELFVQGIHNENPLTRKEPFIAVNCAAIPESLLESLLFGTTKGSFTGSVETAGLFEQAHKGTLYLDEINSMPLNLQAKLLRAVQEKKYRKLGGKEELPVKCRIISSTNLDPLHCVAKEMLRKDLYYRLSVLVLEIPPLAKRKEDIPLLMNHFINTFSAKYGKRVSRISFDLVDAFCNYPWSGNVRELEHVIESAITMINEEGILLPEHFPPSLRHKWENPLPPPIKTSANGLLEILDYTEKETIRKALEECNWNVSMSARRLKIGRQNLQYRMKKNNIRPPVIIT</sequence>
<dbReference type="InterPro" id="IPR003593">
    <property type="entry name" value="AAA+_ATPase"/>
</dbReference>
<dbReference type="SMART" id="SM00382">
    <property type="entry name" value="AAA"/>
    <property type="match status" value="1"/>
</dbReference>
<feature type="domain" description="Sigma-54 factor interaction" evidence="5">
    <location>
        <begin position="151"/>
        <end position="380"/>
    </location>
</feature>
<dbReference type="KEGG" id="fwa:DCMF_10570"/>
<dbReference type="InterPro" id="IPR027417">
    <property type="entry name" value="P-loop_NTPase"/>
</dbReference>
<gene>
    <name evidence="7" type="ORF">DCMF_10570</name>
</gene>
<dbReference type="PROSITE" id="PS00676">
    <property type="entry name" value="SIGMA54_INTERACT_2"/>
    <property type="match status" value="1"/>
</dbReference>
<dbReference type="NCBIfam" id="TIGR00229">
    <property type="entry name" value="sensory_box"/>
    <property type="match status" value="1"/>
</dbReference>
<dbReference type="InterPro" id="IPR025662">
    <property type="entry name" value="Sigma_54_int_dom_ATP-bd_1"/>
</dbReference>
<evidence type="ECO:0000313" key="7">
    <source>
        <dbReference type="EMBL" id="ATW28525.1"/>
    </source>
</evidence>
<dbReference type="GO" id="GO:0043565">
    <property type="term" value="F:sequence-specific DNA binding"/>
    <property type="evidence" value="ECO:0007669"/>
    <property type="project" value="InterPro"/>
</dbReference>
<dbReference type="EMBL" id="CP017634">
    <property type="protein sequence ID" value="ATW28525.1"/>
    <property type="molecule type" value="Genomic_DNA"/>
</dbReference>
<evidence type="ECO:0000256" key="1">
    <source>
        <dbReference type="ARBA" id="ARBA00022741"/>
    </source>
</evidence>
<evidence type="ECO:0000259" key="6">
    <source>
        <dbReference type="PROSITE" id="PS50112"/>
    </source>
</evidence>
<name>A0A3G1L234_FORW1</name>
<dbReference type="GO" id="GO:0005524">
    <property type="term" value="F:ATP binding"/>
    <property type="evidence" value="ECO:0007669"/>
    <property type="project" value="UniProtKB-KW"/>
</dbReference>
<dbReference type="PROSITE" id="PS50045">
    <property type="entry name" value="SIGMA54_INTERACT_4"/>
    <property type="match status" value="1"/>
</dbReference>
<evidence type="ECO:0000256" key="3">
    <source>
        <dbReference type="ARBA" id="ARBA00023015"/>
    </source>
</evidence>
<dbReference type="SUPFAM" id="SSF55785">
    <property type="entry name" value="PYP-like sensor domain (PAS domain)"/>
    <property type="match status" value="1"/>
</dbReference>
<dbReference type="PANTHER" id="PTHR32071">
    <property type="entry name" value="TRANSCRIPTIONAL REGULATORY PROTEIN"/>
    <property type="match status" value="1"/>
</dbReference>